<evidence type="ECO:0000313" key="8">
    <source>
        <dbReference type="Proteomes" id="UP000183567"/>
    </source>
</evidence>
<dbReference type="GO" id="GO:0051666">
    <property type="term" value="P:actin cortical patch localization"/>
    <property type="evidence" value="ECO:0007669"/>
    <property type="project" value="InterPro"/>
</dbReference>
<evidence type="ECO:0000313" key="7">
    <source>
        <dbReference type="EMBL" id="OJA16479.1"/>
    </source>
</evidence>
<dbReference type="PRINTS" id="PR00452">
    <property type="entry name" value="SH3DOMAIN"/>
</dbReference>
<dbReference type="PANTHER" id="PTHR47174:SF3">
    <property type="entry name" value="BRIDGING INTEGRATOR 3"/>
    <property type="match status" value="1"/>
</dbReference>
<dbReference type="Pfam" id="PF00018">
    <property type="entry name" value="SH3_1"/>
    <property type="match status" value="1"/>
</dbReference>
<keyword evidence="8" id="KW-1185">Reference proteome</keyword>
<comment type="caution">
    <text evidence="7">The sequence shown here is derived from an EMBL/GenBank/DDBJ whole genome shotgun (WGS) entry which is preliminary data.</text>
</comment>
<evidence type="ECO:0000256" key="3">
    <source>
        <dbReference type="ARBA" id="ARBA00022490"/>
    </source>
</evidence>
<dbReference type="OrthoDB" id="5983572at2759"/>
<dbReference type="PROSITE" id="PS50002">
    <property type="entry name" value="SH3"/>
    <property type="match status" value="1"/>
</dbReference>
<dbReference type="AlphaFoldDB" id="A0A1J8Q761"/>
<dbReference type="InterPro" id="IPR046982">
    <property type="entry name" value="BIN3/RVS161-like"/>
</dbReference>
<dbReference type="InterPro" id="IPR036028">
    <property type="entry name" value="SH3-like_dom_sf"/>
</dbReference>
<evidence type="ECO:0000256" key="5">
    <source>
        <dbReference type="SAM" id="MobiDB-lite"/>
    </source>
</evidence>
<evidence type="ECO:0000259" key="6">
    <source>
        <dbReference type="PROSITE" id="PS50002"/>
    </source>
</evidence>
<dbReference type="GO" id="GO:0005737">
    <property type="term" value="C:cytoplasm"/>
    <property type="evidence" value="ECO:0007669"/>
    <property type="project" value="UniProtKB-SubCell"/>
</dbReference>
<comment type="subcellular location">
    <subcellularLocation>
        <location evidence="1">Cytoplasm</location>
    </subcellularLocation>
</comment>
<dbReference type="PANTHER" id="PTHR47174">
    <property type="entry name" value="BRIDGING INTEGRATOR 3"/>
    <property type="match status" value="1"/>
</dbReference>
<feature type="region of interest" description="Disordered" evidence="5">
    <location>
        <begin position="164"/>
        <end position="197"/>
    </location>
</feature>
<keyword evidence="2 4" id="KW-0728">SH3 domain</keyword>
<sequence length="231" mass="24190">MAVPSDAQSTALLAHVATQMQMNIAFLESQNYMSPEDAWSMRDIISRLPAGAGQSVVTTSVKIVSPAAMPRAIPPVPARAPSAPSQQARFVKAIWAYNEDGAEPNDLSFSAGETIEVVSEKNQDWWLGRAHGREALFPSNHVETVDSPRADAVVTTTKKPYRPFGAALHGTDKPPATGAGVNSVGLQEASGQEEKKSKYGKYGNTMAHSAAGGVGFGAGAAIGGGLVRAIF</sequence>
<evidence type="ECO:0000256" key="4">
    <source>
        <dbReference type="PROSITE-ProRule" id="PRU00192"/>
    </source>
</evidence>
<evidence type="ECO:0000256" key="2">
    <source>
        <dbReference type="ARBA" id="ARBA00022443"/>
    </source>
</evidence>
<dbReference type="Gene3D" id="2.30.30.40">
    <property type="entry name" value="SH3 Domains"/>
    <property type="match status" value="1"/>
</dbReference>
<gene>
    <name evidence="7" type="ORF">AZE42_06873</name>
</gene>
<dbReference type="GO" id="GO:0008289">
    <property type="term" value="F:lipid binding"/>
    <property type="evidence" value="ECO:0007669"/>
    <property type="project" value="TreeGrafter"/>
</dbReference>
<dbReference type="Proteomes" id="UP000183567">
    <property type="component" value="Unassembled WGS sequence"/>
</dbReference>
<reference evidence="7 8" key="1">
    <citation type="submission" date="2016-03" db="EMBL/GenBank/DDBJ databases">
        <title>Comparative genomics of the ectomycorrhizal sister species Rhizopogon vinicolor and Rhizopogon vesiculosus (Basidiomycota: Boletales) reveals a divergence of the mating type B locus.</title>
        <authorList>
            <person name="Mujic A.B."/>
            <person name="Kuo A."/>
            <person name="Tritt A."/>
            <person name="Lipzen A."/>
            <person name="Chen C."/>
            <person name="Johnson J."/>
            <person name="Sharma A."/>
            <person name="Barry K."/>
            <person name="Grigoriev I.V."/>
            <person name="Spatafora J.W."/>
        </authorList>
    </citation>
    <scope>NUCLEOTIDE SEQUENCE [LARGE SCALE GENOMIC DNA]</scope>
    <source>
        <strain evidence="7 8">AM-OR11-056</strain>
    </source>
</reference>
<accession>A0A1J8Q761</accession>
<dbReference type="InterPro" id="IPR001452">
    <property type="entry name" value="SH3_domain"/>
</dbReference>
<evidence type="ECO:0000256" key="1">
    <source>
        <dbReference type="ARBA" id="ARBA00004496"/>
    </source>
</evidence>
<protein>
    <recommendedName>
        <fullName evidence="6">SH3 domain-containing protein</fullName>
    </recommendedName>
</protein>
<feature type="domain" description="SH3" evidence="6">
    <location>
        <begin position="86"/>
        <end position="147"/>
    </location>
</feature>
<dbReference type="GO" id="GO:0006897">
    <property type="term" value="P:endocytosis"/>
    <property type="evidence" value="ECO:0007669"/>
    <property type="project" value="InterPro"/>
</dbReference>
<proteinExistence type="predicted"/>
<dbReference type="EMBL" id="LVVM01002566">
    <property type="protein sequence ID" value="OJA16479.1"/>
    <property type="molecule type" value="Genomic_DNA"/>
</dbReference>
<organism evidence="7 8">
    <name type="scientific">Rhizopogon vesiculosus</name>
    <dbReference type="NCBI Taxonomy" id="180088"/>
    <lineage>
        <taxon>Eukaryota</taxon>
        <taxon>Fungi</taxon>
        <taxon>Dikarya</taxon>
        <taxon>Basidiomycota</taxon>
        <taxon>Agaricomycotina</taxon>
        <taxon>Agaricomycetes</taxon>
        <taxon>Agaricomycetidae</taxon>
        <taxon>Boletales</taxon>
        <taxon>Suillineae</taxon>
        <taxon>Rhizopogonaceae</taxon>
        <taxon>Rhizopogon</taxon>
    </lineage>
</organism>
<dbReference type="GO" id="GO:0097320">
    <property type="term" value="P:plasma membrane tubulation"/>
    <property type="evidence" value="ECO:0007669"/>
    <property type="project" value="TreeGrafter"/>
</dbReference>
<dbReference type="SUPFAM" id="SSF50044">
    <property type="entry name" value="SH3-domain"/>
    <property type="match status" value="1"/>
</dbReference>
<dbReference type="STRING" id="180088.A0A1J8Q761"/>
<name>A0A1J8Q761_9AGAM</name>
<dbReference type="SMART" id="SM00326">
    <property type="entry name" value="SH3"/>
    <property type="match status" value="1"/>
</dbReference>
<dbReference type="GO" id="GO:0015629">
    <property type="term" value="C:actin cytoskeleton"/>
    <property type="evidence" value="ECO:0007669"/>
    <property type="project" value="TreeGrafter"/>
</dbReference>
<keyword evidence="3" id="KW-0963">Cytoplasm</keyword>